<organism evidence="1 2">
    <name type="scientific">Companilactobacillus nuruki</name>
    <dbReference type="NCBI Taxonomy" id="1993540"/>
    <lineage>
        <taxon>Bacteria</taxon>
        <taxon>Bacillati</taxon>
        <taxon>Bacillota</taxon>
        <taxon>Bacilli</taxon>
        <taxon>Lactobacillales</taxon>
        <taxon>Lactobacillaceae</taxon>
        <taxon>Companilactobacillus</taxon>
    </lineage>
</organism>
<comment type="caution">
    <text evidence="1">The sequence shown here is derived from an EMBL/GenBank/DDBJ whole genome shotgun (WGS) entry which is preliminary data.</text>
</comment>
<sequence>MNFSEKNISSTRSSIELNRLLNDMKNQIGIRQNDVYDRLKHIQDLRFDEDLKIINGYMNQAVKKANMETGYSYKDIARMWITSMFPDMEVK</sequence>
<dbReference type="RefSeq" id="WP_102195847.1">
    <property type="nucleotide sequence ID" value="NZ_NIPR01000011.1"/>
</dbReference>
<dbReference type="AlphaFoldDB" id="A0A2N7AUZ1"/>
<evidence type="ECO:0000313" key="2">
    <source>
        <dbReference type="Proteomes" id="UP000235649"/>
    </source>
</evidence>
<protein>
    <submittedName>
        <fullName evidence="1">Uncharacterized protein</fullName>
    </submittedName>
</protein>
<accession>A0A2N7AUZ1</accession>
<reference evidence="1 2" key="1">
    <citation type="submission" date="2017-05" db="EMBL/GenBank/DDBJ databases">
        <title>Lactobacillus nurukis nov., sp. nov., isolated from nuruk.</title>
        <authorList>
            <person name="Kim S.-J."/>
        </authorList>
    </citation>
    <scope>NUCLEOTIDE SEQUENCE [LARGE SCALE GENOMIC DNA]</scope>
    <source>
        <strain evidence="1 2">SYF10-1a</strain>
    </source>
</reference>
<name>A0A2N7AUZ1_9LACO</name>
<evidence type="ECO:0000313" key="1">
    <source>
        <dbReference type="EMBL" id="PMD71472.1"/>
    </source>
</evidence>
<gene>
    <name evidence="1" type="ORF">CBP76_05005</name>
</gene>
<dbReference type="Proteomes" id="UP000235649">
    <property type="component" value="Unassembled WGS sequence"/>
</dbReference>
<keyword evidence="2" id="KW-1185">Reference proteome</keyword>
<proteinExistence type="predicted"/>
<dbReference type="EMBL" id="NIPR01000011">
    <property type="protein sequence ID" value="PMD71472.1"/>
    <property type="molecule type" value="Genomic_DNA"/>
</dbReference>